<sequence>MAINPLGFLARATHLWDGTFFGHLQNQAYGYLFPMGPFYSLWLALDMPAWNVQRLWMSAVLIAAFLGVVRVVRELGIGSPEAGILAGLAYALAPHAQALIGVNSSEFLPSAVLPWILLPLIRGASGRTTPRRAAALSAAALLLCGGVNAAAELAVLVVPFLYLLTRRAGPLKRRLLAWWLPLVGMAAFWWLAPLLIMGRHIFSFLPFIETATATSKVTSLTNVVRGTSSWLSFLQTDGRPWVEAAFAQATQPWLIVVTALVAAFGLAGLARRSTPERLFLVLTLLVGVIVVSAGHAGPLAGFTRELLDGPLAPFRNLHKFDALIRLPIVLGLAALFSARVRARMPFRTAVITVTGLSFAPVALSGVSPGGSFWEVPAYWREAVTWLNTNAADQMVLVVPGSRRGEYDWGRPVDEPLQPLLDGVRWAGHTNVPWGSPGIARTLQALDERFSAGKGSLGLGMTLRRMGVGYLLVRNDLDRATIGDAWPARVHETLEESPGLSRVRGFGRQVGQEQSNIAATWLDQPYDALEIYRVAGSPMRAGILPAENTMRVTGAPESVLALAEEGLLGDDRPVVIGNDPAAYPVSGVNTIATDTLRRRETVFSDLRRSSSATLTESEDPVRPAAAADVVDPAWTPYTSEAEYTGIAGLSSSSAESSASALPGMRDPGRQPFAAIDGDPRTSWRSDGWSGPVGEWWEVRLTEAVTVPQITVRFERSAIGPPVTQVAVETDTGRTVSAVTSADEQRLAVPAGSTSRVRIRITGVEGERAGPLAGRVGLSEVTIPGIEAGRTIAVQPLGEGRSETTVLTRTGDVSPCMRGSFAWTCDERLEVQGEDGYGFNRRVVSEETGDWEITGRALLSDPTTAERLVTLPDSYPKVTASSTIVDHPAVLGRAAFDGDNRTIWYADPLDRRPELTVDLGRTTPISRIKFDFPDSYLGLPPVRVTVRTDRGVVRSGWPGSSGWLQIAPVRAKLLKIEFETTVSRPLELVDVSIPGVASVPDLEAFPLQLPCGFGPTLSVNGNEVPTEVVEGTLGDVLNGREVIYRACTRVSVVPGSVRVTAEHDDPFRVRSVVIRGSRVQSDPVTMAPVRAERWDAGTREVRVTTSGVSYLVVNENFNSGWRATLQGRELTAIRLDGWRQAWLLPANVSGTVTMNYAPDGPYRTALLAGAGLALLVVGLALWPGRGRPLRPAALPAAPRSAALVVPVLGFWVLGPAGAAVALLTFLLAVWAQQVAGAEHLADGWLRRAADAIRSPLVPAALFSAAGAGLAAGLPEWTGQWTALVALAVLASGLHPVAARRNLGRPALERAAAVSDSGSRPEYSWT</sequence>
<accession>A0A8J3WDZ9</accession>
<feature type="region of interest" description="Disordered" evidence="1">
    <location>
        <begin position="653"/>
        <end position="685"/>
    </location>
</feature>
<dbReference type="InterPro" id="IPR021798">
    <property type="entry name" value="AftD_N"/>
</dbReference>
<evidence type="ECO:0000256" key="1">
    <source>
        <dbReference type="SAM" id="MobiDB-lite"/>
    </source>
</evidence>
<evidence type="ECO:0000313" key="4">
    <source>
        <dbReference type="EMBL" id="GIH85835.1"/>
    </source>
</evidence>
<dbReference type="SUPFAM" id="SSF49785">
    <property type="entry name" value="Galactose-binding domain-like"/>
    <property type="match status" value="2"/>
</dbReference>
<keyword evidence="2" id="KW-0472">Membrane</keyword>
<feature type="transmembrane region" description="Helical" evidence="2">
    <location>
        <begin position="138"/>
        <end position="164"/>
    </location>
</feature>
<comment type="caution">
    <text evidence="4">The sequence shown here is derived from an EMBL/GenBank/DDBJ whole genome shotgun (WGS) entry which is preliminary data.</text>
</comment>
<feature type="domain" description="F5/8 type C" evidence="3">
    <location>
        <begin position="862"/>
        <end position="955"/>
    </location>
</feature>
<feature type="transmembrane region" description="Helical" evidence="2">
    <location>
        <begin position="1277"/>
        <end position="1295"/>
    </location>
</feature>
<name>A0A8J3WDZ9_PLARO</name>
<feature type="transmembrane region" description="Helical" evidence="2">
    <location>
        <begin position="176"/>
        <end position="196"/>
    </location>
</feature>
<dbReference type="EMBL" id="BOOI01000039">
    <property type="protein sequence ID" value="GIH85835.1"/>
    <property type="molecule type" value="Genomic_DNA"/>
</dbReference>
<feature type="transmembrane region" description="Helical" evidence="2">
    <location>
        <begin position="278"/>
        <end position="302"/>
    </location>
</feature>
<dbReference type="Pfam" id="PF11847">
    <property type="entry name" value="GT-C_AftD"/>
    <property type="match status" value="1"/>
</dbReference>
<evidence type="ECO:0000313" key="5">
    <source>
        <dbReference type="Proteomes" id="UP000655044"/>
    </source>
</evidence>
<dbReference type="Pfam" id="PF24607">
    <property type="entry name" value="CBM_AftD"/>
    <property type="match status" value="2"/>
</dbReference>
<dbReference type="Proteomes" id="UP000655044">
    <property type="component" value="Unassembled WGS sequence"/>
</dbReference>
<evidence type="ECO:0000256" key="2">
    <source>
        <dbReference type="SAM" id="Phobius"/>
    </source>
</evidence>
<dbReference type="InterPro" id="IPR000421">
    <property type="entry name" value="FA58C"/>
</dbReference>
<feature type="transmembrane region" description="Helical" evidence="2">
    <location>
        <begin position="253"/>
        <end position="271"/>
    </location>
</feature>
<keyword evidence="2" id="KW-1133">Transmembrane helix</keyword>
<feature type="transmembrane region" description="Helical" evidence="2">
    <location>
        <begin position="1201"/>
        <end position="1228"/>
    </location>
</feature>
<gene>
    <name evidence="4" type="ORF">Pro02_42430</name>
</gene>
<dbReference type="PROSITE" id="PS50022">
    <property type="entry name" value="FA58C_3"/>
    <property type="match status" value="1"/>
</dbReference>
<dbReference type="InterPro" id="IPR008979">
    <property type="entry name" value="Galactose-bd-like_sf"/>
</dbReference>
<evidence type="ECO:0000259" key="3">
    <source>
        <dbReference type="PROSITE" id="PS50022"/>
    </source>
</evidence>
<proteinExistence type="predicted"/>
<keyword evidence="2" id="KW-0812">Transmembrane</keyword>
<reference evidence="4" key="1">
    <citation type="submission" date="2021-01" db="EMBL/GenBank/DDBJ databases">
        <title>Whole genome shotgun sequence of Planobispora rosea NBRC 15558.</title>
        <authorList>
            <person name="Komaki H."/>
            <person name="Tamura T."/>
        </authorList>
    </citation>
    <scope>NUCLEOTIDE SEQUENCE</scope>
    <source>
        <strain evidence="4">NBRC 15558</strain>
    </source>
</reference>
<organism evidence="4 5">
    <name type="scientific">Planobispora rosea</name>
    <dbReference type="NCBI Taxonomy" id="35762"/>
    <lineage>
        <taxon>Bacteria</taxon>
        <taxon>Bacillati</taxon>
        <taxon>Actinomycetota</taxon>
        <taxon>Actinomycetes</taxon>
        <taxon>Streptosporangiales</taxon>
        <taxon>Streptosporangiaceae</taxon>
        <taxon>Planobispora</taxon>
    </lineage>
</organism>
<dbReference type="InterPro" id="IPR056997">
    <property type="entry name" value="CBM_AftD"/>
</dbReference>
<dbReference type="Gene3D" id="2.60.120.260">
    <property type="entry name" value="Galactose-binding domain-like"/>
    <property type="match status" value="2"/>
</dbReference>
<protein>
    <submittedName>
        <fullName evidence="4">Coagulation factor 5/8 type</fullName>
    </submittedName>
</protein>
<dbReference type="GO" id="GO:0016740">
    <property type="term" value="F:transferase activity"/>
    <property type="evidence" value="ECO:0007669"/>
    <property type="project" value="InterPro"/>
</dbReference>
<keyword evidence="5" id="KW-1185">Reference proteome</keyword>
<feature type="transmembrane region" description="Helical" evidence="2">
    <location>
        <begin position="1162"/>
        <end position="1181"/>
    </location>
</feature>
<feature type="transmembrane region" description="Helical" evidence="2">
    <location>
        <begin position="322"/>
        <end position="338"/>
    </location>
</feature>